<accession>A0A495QFZ8</accession>
<keyword evidence="3" id="KW-1185">Reference proteome</keyword>
<name>A0A495QFZ8_9ACTN</name>
<evidence type="ECO:0000313" key="3">
    <source>
        <dbReference type="Proteomes" id="UP000274601"/>
    </source>
</evidence>
<organism evidence="2 3">
    <name type="scientific">Actinomadura pelletieri DSM 43383</name>
    <dbReference type="NCBI Taxonomy" id="1120940"/>
    <lineage>
        <taxon>Bacteria</taxon>
        <taxon>Bacillati</taxon>
        <taxon>Actinomycetota</taxon>
        <taxon>Actinomycetes</taxon>
        <taxon>Streptosporangiales</taxon>
        <taxon>Thermomonosporaceae</taxon>
        <taxon>Actinomadura</taxon>
    </lineage>
</organism>
<evidence type="ECO:0000313" key="2">
    <source>
        <dbReference type="EMBL" id="RKS70671.1"/>
    </source>
</evidence>
<dbReference type="RefSeq" id="WP_121436952.1">
    <property type="nucleotide sequence ID" value="NZ_RBWU01000006.1"/>
</dbReference>
<sequence length="133" mass="15105">MTHDEEREAITAAMHRLLAGKPLRSSGELTIVALAAEAGLKRNKLTHKHVDLKDLFNAERRARLGIPDSELKLHEQIDRLKAKVAALRTERDDYRTASETFARAIHVLTVENDNLRKEIRKHEAPKVTCLPSR</sequence>
<dbReference type="AlphaFoldDB" id="A0A495QFZ8"/>
<gene>
    <name evidence="2" type="ORF">BZB76_5146</name>
</gene>
<dbReference type="EMBL" id="RBWU01000006">
    <property type="protein sequence ID" value="RKS70671.1"/>
    <property type="molecule type" value="Genomic_DNA"/>
</dbReference>
<dbReference type="OrthoDB" id="7472701at2"/>
<feature type="coiled-coil region" evidence="1">
    <location>
        <begin position="70"/>
        <end position="97"/>
    </location>
</feature>
<keyword evidence="1" id="KW-0175">Coiled coil</keyword>
<dbReference type="Proteomes" id="UP000274601">
    <property type="component" value="Unassembled WGS sequence"/>
</dbReference>
<evidence type="ECO:0000256" key="1">
    <source>
        <dbReference type="SAM" id="Coils"/>
    </source>
</evidence>
<proteinExistence type="predicted"/>
<protein>
    <submittedName>
        <fullName evidence="2">Uncharacterized protein</fullName>
    </submittedName>
</protein>
<comment type="caution">
    <text evidence="2">The sequence shown here is derived from an EMBL/GenBank/DDBJ whole genome shotgun (WGS) entry which is preliminary data.</text>
</comment>
<reference evidence="2 3" key="1">
    <citation type="submission" date="2018-10" db="EMBL/GenBank/DDBJ databases">
        <title>Genomic Encyclopedia of Archaeal and Bacterial Type Strains, Phase II (KMG-II): from individual species to whole genera.</title>
        <authorList>
            <person name="Goeker M."/>
        </authorList>
    </citation>
    <scope>NUCLEOTIDE SEQUENCE [LARGE SCALE GENOMIC DNA]</scope>
    <source>
        <strain evidence="2 3">DSM 43383</strain>
    </source>
</reference>